<dbReference type="InterPro" id="IPR034505">
    <property type="entry name" value="Coproporphyrinogen-III_oxidase"/>
</dbReference>
<sequence length="378" mass="42544">MTDGLYIHIPFCHQICNYCDFNKVFFKNQPVDGYLDALGEELRMMEDQGIFGEGPLTIFIGGGTPTALSVGQLEKLFDSIARSVPKGRLIEFSTEANPDELTPDKLALLKEKGVGRLSIGVQSFDEGLLRRLGRTHGPADAERVVRDARDAGFENLSIDLMYGLPGQTIEQWEDTLDRALALDLPHYSAYSLIVEPKTVFYNLMNKNLLPLPGEDTEADMFRMLMERMEQKGIRQYEISNFAVDGFQSVHNKLYWQNRTYAGAGAGAHGYSDGVRYSNHGPLKKYMNAVAEGRRPVFETHNVTPEEEMEEEMFLGLRMIAGVSADEFRKRFGREVGDVYGKQIRQLEEEGLLSAEDGRIRLTDKGVFLGNEVFARFIG</sequence>
<proteinExistence type="inferred from homology"/>
<keyword evidence="8 9" id="KW-0143">Chaperone</keyword>
<evidence type="ECO:0000259" key="10">
    <source>
        <dbReference type="PROSITE" id="PS51918"/>
    </source>
</evidence>
<dbReference type="SMART" id="SM00729">
    <property type="entry name" value="Elp3"/>
    <property type="match status" value="1"/>
</dbReference>
<dbReference type="SUPFAM" id="SSF102114">
    <property type="entry name" value="Radical SAM enzymes"/>
    <property type="match status" value="1"/>
</dbReference>
<keyword evidence="5 9" id="KW-0479">Metal-binding</keyword>
<evidence type="ECO:0000256" key="7">
    <source>
        <dbReference type="ARBA" id="ARBA00023014"/>
    </source>
</evidence>
<dbReference type="InterPro" id="IPR006638">
    <property type="entry name" value="Elp3/MiaA/NifB-like_rSAM"/>
</dbReference>
<dbReference type="AlphaFoldDB" id="A0A1U7PQ17"/>
<dbReference type="Proteomes" id="UP000187550">
    <property type="component" value="Unassembled WGS sequence"/>
</dbReference>
<evidence type="ECO:0000256" key="8">
    <source>
        <dbReference type="ARBA" id="ARBA00023186"/>
    </source>
</evidence>
<dbReference type="CDD" id="cd01335">
    <property type="entry name" value="Radical_SAM"/>
    <property type="match status" value="1"/>
</dbReference>
<comment type="similarity">
    <text evidence="1">Belongs to the anaerobic coproporphyrinogen-III oxidase family. HemW subfamily.</text>
</comment>
<dbReference type="GO" id="GO:0004109">
    <property type="term" value="F:coproporphyrinogen oxidase activity"/>
    <property type="evidence" value="ECO:0007669"/>
    <property type="project" value="InterPro"/>
</dbReference>
<evidence type="ECO:0000256" key="5">
    <source>
        <dbReference type="ARBA" id="ARBA00022723"/>
    </source>
</evidence>
<dbReference type="STRING" id="550447.SAMN05428946_1513"/>
<dbReference type="InterPro" id="IPR013785">
    <property type="entry name" value="Aldolase_TIM"/>
</dbReference>
<dbReference type="PANTHER" id="PTHR13932:SF5">
    <property type="entry name" value="RADICAL S-ADENOSYL METHIONINE DOMAIN-CONTAINING PROTEIN 1, MITOCHONDRIAL"/>
    <property type="match status" value="1"/>
</dbReference>
<dbReference type="GO" id="GO:0005737">
    <property type="term" value="C:cytoplasm"/>
    <property type="evidence" value="ECO:0007669"/>
    <property type="project" value="UniProtKB-SubCell"/>
</dbReference>
<dbReference type="Pfam" id="PF04055">
    <property type="entry name" value="Radical_SAM"/>
    <property type="match status" value="1"/>
</dbReference>
<evidence type="ECO:0000256" key="9">
    <source>
        <dbReference type="RuleBase" id="RU364116"/>
    </source>
</evidence>
<evidence type="ECO:0000256" key="2">
    <source>
        <dbReference type="ARBA" id="ARBA00017228"/>
    </source>
</evidence>
<dbReference type="EMBL" id="FTPL01000002">
    <property type="protein sequence ID" value="SIT82478.1"/>
    <property type="molecule type" value="Genomic_DNA"/>
</dbReference>
<keyword evidence="9" id="KW-0004">4Fe-4S</keyword>
<gene>
    <name evidence="11" type="ORF">SAMN05428946_1513</name>
</gene>
<comment type="function">
    <text evidence="9">Probably acts as a heme chaperone, transferring heme to an unknown acceptor. Binds one molecule of heme per monomer, possibly covalently. Binds 1 [4Fe-4S] cluster. The cluster is coordinated with 3 cysteines and an exchangeable S-adenosyl-L-methionine.</text>
</comment>
<dbReference type="Gene3D" id="3.20.20.70">
    <property type="entry name" value="Aldolase class I"/>
    <property type="match status" value="1"/>
</dbReference>
<dbReference type="Pfam" id="PF06969">
    <property type="entry name" value="HemN_C"/>
    <property type="match status" value="1"/>
</dbReference>
<dbReference type="InterPro" id="IPR058240">
    <property type="entry name" value="rSAM_sf"/>
</dbReference>
<dbReference type="InterPro" id="IPR004559">
    <property type="entry name" value="HemW-like"/>
</dbReference>
<dbReference type="NCBIfam" id="TIGR00539">
    <property type="entry name" value="hemN_rel"/>
    <property type="match status" value="1"/>
</dbReference>
<reference evidence="12" key="1">
    <citation type="submission" date="2017-01" db="EMBL/GenBank/DDBJ databases">
        <authorList>
            <person name="Varghese N."/>
            <person name="Submissions S."/>
        </authorList>
    </citation>
    <scope>NUCLEOTIDE SEQUENCE [LARGE SCALE GENOMIC DNA]</scope>
    <source>
        <strain evidence="12">MNA4</strain>
    </source>
</reference>
<feature type="domain" description="Radical SAM core" evidence="10">
    <location>
        <begin position="1"/>
        <end position="234"/>
    </location>
</feature>
<keyword evidence="3 9" id="KW-0349">Heme</keyword>
<name>A0A1U7PQ17_9BACI</name>
<dbReference type="OrthoDB" id="9808022at2"/>
<accession>A0A1U7PQ17</accession>
<keyword evidence="12" id="KW-1185">Reference proteome</keyword>
<keyword evidence="9" id="KW-0963">Cytoplasm</keyword>
<evidence type="ECO:0000256" key="4">
    <source>
        <dbReference type="ARBA" id="ARBA00022691"/>
    </source>
</evidence>
<keyword evidence="4 9" id="KW-0949">S-adenosyl-L-methionine</keyword>
<dbReference type="InterPro" id="IPR007197">
    <property type="entry name" value="rSAM"/>
</dbReference>
<evidence type="ECO:0000256" key="3">
    <source>
        <dbReference type="ARBA" id="ARBA00022617"/>
    </source>
</evidence>
<organism evidence="11 12">
    <name type="scientific">Edaphobacillus lindanitolerans</name>
    <dbReference type="NCBI Taxonomy" id="550447"/>
    <lineage>
        <taxon>Bacteria</taxon>
        <taxon>Bacillati</taxon>
        <taxon>Bacillota</taxon>
        <taxon>Bacilli</taxon>
        <taxon>Bacillales</taxon>
        <taxon>Bacillaceae</taxon>
        <taxon>Edaphobacillus</taxon>
    </lineage>
</organism>
<dbReference type="InterPro" id="IPR010723">
    <property type="entry name" value="HemN_C"/>
</dbReference>
<dbReference type="SFLD" id="SFLDS00029">
    <property type="entry name" value="Radical_SAM"/>
    <property type="match status" value="1"/>
</dbReference>
<dbReference type="SFLD" id="SFLDG01082">
    <property type="entry name" value="B12-binding_domain_containing"/>
    <property type="match status" value="1"/>
</dbReference>
<protein>
    <recommendedName>
        <fullName evidence="2 9">Heme chaperone HemW</fullName>
    </recommendedName>
</protein>
<evidence type="ECO:0000256" key="1">
    <source>
        <dbReference type="ARBA" id="ARBA00006100"/>
    </source>
</evidence>
<dbReference type="PROSITE" id="PS51918">
    <property type="entry name" value="RADICAL_SAM"/>
    <property type="match status" value="1"/>
</dbReference>
<keyword evidence="7 9" id="KW-0411">Iron-sulfur</keyword>
<dbReference type="RefSeq" id="WP_076757767.1">
    <property type="nucleotide sequence ID" value="NZ_FTPL01000002.1"/>
</dbReference>
<evidence type="ECO:0000313" key="12">
    <source>
        <dbReference type="Proteomes" id="UP000187550"/>
    </source>
</evidence>
<dbReference type="PANTHER" id="PTHR13932">
    <property type="entry name" value="COPROPORPHYRINIGEN III OXIDASE"/>
    <property type="match status" value="1"/>
</dbReference>
<dbReference type="SFLD" id="SFLDF00562">
    <property type="entry name" value="HemN-like__clustered_with_heat"/>
    <property type="match status" value="1"/>
</dbReference>
<dbReference type="GO" id="GO:0046872">
    <property type="term" value="F:metal ion binding"/>
    <property type="evidence" value="ECO:0007669"/>
    <property type="project" value="UniProtKB-UniRule"/>
</dbReference>
<keyword evidence="6 9" id="KW-0408">Iron</keyword>
<comment type="subcellular location">
    <subcellularLocation>
        <location evidence="9">Cytoplasm</location>
    </subcellularLocation>
</comment>
<dbReference type="GO" id="GO:0006779">
    <property type="term" value="P:porphyrin-containing compound biosynthetic process"/>
    <property type="evidence" value="ECO:0007669"/>
    <property type="project" value="InterPro"/>
</dbReference>
<evidence type="ECO:0000256" key="6">
    <source>
        <dbReference type="ARBA" id="ARBA00023004"/>
    </source>
</evidence>
<evidence type="ECO:0000313" key="11">
    <source>
        <dbReference type="EMBL" id="SIT82478.1"/>
    </source>
</evidence>
<dbReference type="GO" id="GO:0051539">
    <property type="term" value="F:4 iron, 4 sulfur cluster binding"/>
    <property type="evidence" value="ECO:0007669"/>
    <property type="project" value="UniProtKB-UniRule"/>
</dbReference>
<dbReference type="SFLD" id="SFLDF00288">
    <property type="entry name" value="HemN-like__clustered_with_nucl"/>
    <property type="match status" value="1"/>
</dbReference>
<dbReference type="SFLD" id="SFLDG01065">
    <property type="entry name" value="anaerobic_coproporphyrinogen-I"/>
    <property type="match status" value="1"/>
</dbReference>